<organism evidence="7 8">
    <name type="scientific">Anaerospora hongkongensis</name>
    <dbReference type="NCBI Taxonomy" id="244830"/>
    <lineage>
        <taxon>Bacteria</taxon>
        <taxon>Bacillati</taxon>
        <taxon>Bacillota</taxon>
        <taxon>Negativicutes</taxon>
        <taxon>Selenomonadales</taxon>
        <taxon>Sporomusaceae</taxon>
        <taxon>Anaerospora</taxon>
    </lineage>
</organism>
<dbReference type="InterPro" id="IPR002781">
    <property type="entry name" value="TM_pro_TauE-like"/>
</dbReference>
<dbReference type="GO" id="GO:0005886">
    <property type="term" value="C:plasma membrane"/>
    <property type="evidence" value="ECO:0007669"/>
    <property type="project" value="UniProtKB-SubCell"/>
</dbReference>
<evidence type="ECO:0000313" key="8">
    <source>
        <dbReference type="Proteomes" id="UP000295063"/>
    </source>
</evidence>
<feature type="transmembrane region" description="Helical" evidence="6">
    <location>
        <begin position="96"/>
        <end position="115"/>
    </location>
</feature>
<dbReference type="Pfam" id="PF01925">
    <property type="entry name" value="TauE"/>
    <property type="match status" value="1"/>
</dbReference>
<dbReference type="RefSeq" id="WP_132082927.1">
    <property type="nucleotide sequence ID" value="NZ_SLUI01000015.1"/>
</dbReference>
<dbReference type="AlphaFoldDB" id="A0A4R1Q233"/>
<evidence type="ECO:0000256" key="1">
    <source>
        <dbReference type="ARBA" id="ARBA00004141"/>
    </source>
</evidence>
<evidence type="ECO:0000256" key="3">
    <source>
        <dbReference type="ARBA" id="ARBA00022692"/>
    </source>
</evidence>
<feature type="transmembrane region" description="Helical" evidence="6">
    <location>
        <begin position="41"/>
        <end position="59"/>
    </location>
</feature>
<comment type="subcellular location">
    <subcellularLocation>
        <location evidence="6">Cell membrane</location>
        <topology evidence="6">Multi-pass membrane protein</topology>
    </subcellularLocation>
    <subcellularLocation>
        <location evidence="1">Membrane</location>
        <topology evidence="1">Multi-pass membrane protein</topology>
    </subcellularLocation>
</comment>
<keyword evidence="4 6" id="KW-1133">Transmembrane helix</keyword>
<accession>A0A4R1Q233</accession>
<dbReference type="EMBL" id="SLUI01000015">
    <property type="protein sequence ID" value="TCL34523.1"/>
    <property type="molecule type" value="Genomic_DNA"/>
</dbReference>
<evidence type="ECO:0000256" key="6">
    <source>
        <dbReference type="RuleBase" id="RU363041"/>
    </source>
</evidence>
<dbReference type="PANTHER" id="PTHR43701">
    <property type="entry name" value="MEMBRANE TRANSPORTER PROTEIN MJ0441-RELATED"/>
    <property type="match status" value="1"/>
</dbReference>
<dbReference type="PANTHER" id="PTHR43701:SF2">
    <property type="entry name" value="MEMBRANE TRANSPORTER PROTEIN YJNA-RELATED"/>
    <property type="match status" value="1"/>
</dbReference>
<keyword evidence="6" id="KW-1003">Cell membrane</keyword>
<keyword evidence="3 6" id="KW-0812">Transmembrane</keyword>
<evidence type="ECO:0000256" key="5">
    <source>
        <dbReference type="ARBA" id="ARBA00023136"/>
    </source>
</evidence>
<dbReference type="InterPro" id="IPR051598">
    <property type="entry name" value="TSUP/Inactive_protease-like"/>
</dbReference>
<dbReference type="OrthoDB" id="25340at2"/>
<keyword evidence="8" id="KW-1185">Reference proteome</keyword>
<protein>
    <recommendedName>
        <fullName evidence="6">Probable membrane transporter protein</fullName>
    </recommendedName>
</protein>
<feature type="transmembrane region" description="Helical" evidence="6">
    <location>
        <begin position="71"/>
        <end position="90"/>
    </location>
</feature>
<feature type="transmembrane region" description="Helical" evidence="6">
    <location>
        <begin position="7"/>
        <end position="35"/>
    </location>
</feature>
<comment type="similarity">
    <text evidence="2 6">Belongs to the 4-toluene sulfonate uptake permease (TSUP) (TC 2.A.102) family.</text>
</comment>
<proteinExistence type="inferred from homology"/>
<gene>
    <name evidence="7" type="ORF">EV210_115115</name>
</gene>
<evidence type="ECO:0000313" key="7">
    <source>
        <dbReference type="EMBL" id="TCL34523.1"/>
    </source>
</evidence>
<name>A0A4R1Q233_9FIRM</name>
<sequence length="124" mass="13027">MILLAILTGVVTGVLSGLLGIGGGAILVVSAVFLMDINQHMAQAAAIVAMIPTALVGVWRHHQNGLIHYPVALVLAAGALVGSVSGAYIANLLPEAILRKVFSIFFVIISIQLFWSSRKVRQKG</sequence>
<evidence type="ECO:0000256" key="4">
    <source>
        <dbReference type="ARBA" id="ARBA00022989"/>
    </source>
</evidence>
<keyword evidence="5 6" id="KW-0472">Membrane</keyword>
<reference evidence="7 8" key="1">
    <citation type="submission" date="2019-03" db="EMBL/GenBank/DDBJ databases">
        <title>Genomic Encyclopedia of Type Strains, Phase IV (KMG-IV): sequencing the most valuable type-strain genomes for metagenomic binning, comparative biology and taxonomic classification.</title>
        <authorList>
            <person name="Goeker M."/>
        </authorList>
    </citation>
    <scope>NUCLEOTIDE SEQUENCE [LARGE SCALE GENOMIC DNA]</scope>
    <source>
        <strain evidence="7 8">DSM 15969</strain>
    </source>
</reference>
<dbReference type="Proteomes" id="UP000295063">
    <property type="component" value="Unassembled WGS sequence"/>
</dbReference>
<comment type="caution">
    <text evidence="7">The sequence shown here is derived from an EMBL/GenBank/DDBJ whole genome shotgun (WGS) entry which is preliminary data.</text>
</comment>
<evidence type="ECO:0000256" key="2">
    <source>
        <dbReference type="ARBA" id="ARBA00009142"/>
    </source>
</evidence>